<proteinExistence type="predicted"/>
<evidence type="ECO:0000313" key="2">
    <source>
        <dbReference type="Proteomes" id="UP000683925"/>
    </source>
</evidence>
<name>A0A8S1VLN2_PAROT</name>
<accession>A0A8S1VLN2</accession>
<comment type="caution">
    <text evidence="1">The sequence shown here is derived from an EMBL/GenBank/DDBJ whole genome shotgun (WGS) entry which is preliminary data.</text>
</comment>
<keyword evidence="2" id="KW-1185">Reference proteome</keyword>
<dbReference type="AlphaFoldDB" id="A0A8S1VLN2"/>
<gene>
    <name evidence="1" type="ORF">POCTA_138.1.T0690236</name>
</gene>
<reference evidence="1" key="1">
    <citation type="submission" date="2021-01" db="EMBL/GenBank/DDBJ databases">
        <authorList>
            <consortium name="Genoscope - CEA"/>
            <person name="William W."/>
        </authorList>
    </citation>
    <scope>NUCLEOTIDE SEQUENCE</scope>
</reference>
<dbReference type="Proteomes" id="UP000683925">
    <property type="component" value="Unassembled WGS sequence"/>
</dbReference>
<sequence length="413" mass="47969">MCLLGISKQIVCLKIWISYQSLKQNDMVISNNSVGIQFLILLLHVLFIITLDSSDVSTSQALQSTAQVLGKHQLYEALWLEPKRNTTWKQENVDIRTVGMLHTDYRIISSLNYKDIKTIMKSIKIPRLPHRYTVCILLAWVPKIMVEIIDLQLKNWEHHKKNVTSDQVHQKILNFIFKIGLCFRITYYPITQKPKTFAFELAYQQGSLTLDLNSQLFFMKLKGEEVKCNSSPFGDEIECSSCTPNCVIGDGNLMHSDVIFNNVLQEEQTEQMSQASMDQEEILGWANREDVVQKVPQNPFLSIIFHVCFGYDKEFISNEFKIHSNIKQITNQIPPLNIIQISNQNTKSTNSTYVDSRDPYILLPDENYQQIITYFSKFLVVEESHSLFLKNQSLKLHDIEFILILMMKNHYRT</sequence>
<evidence type="ECO:0000313" key="1">
    <source>
        <dbReference type="EMBL" id="CAD8177787.1"/>
    </source>
</evidence>
<organism evidence="1 2">
    <name type="scientific">Paramecium octaurelia</name>
    <dbReference type="NCBI Taxonomy" id="43137"/>
    <lineage>
        <taxon>Eukaryota</taxon>
        <taxon>Sar</taxon>
        <taxon>Alveolata</taxon>
        <taxon>Ciliophora</taxon>
        <taxon>Intramacronucleata</taxon>
        <taxon>Oligohymenophorea</taxon>
        <taxon>Peniculida</taxon>
        <taxon>Parameciidae</taxon>
        <taxon>Paramecium</taxon>
    </lineage>
</organism>
<protein>
    <submittedName>
        <fullName evidence="1">Uncharacterized protein</fullName>
    </submittedName>
</protein>
<dbReference type="EMBL" id="CAJJDP010000068">
    <property type="protein sequence ID" value="CAD8177787.1"/>
    <property type="molecule type" value="Genomic_DNA"/>
</dbReference>